<proteinExistence type="predicted"/>
<dbReference type="RefSeq" id="WP_094121807.1">
    <property type="nucleotide sequence ID" value="NZ_MLFN01000063.1"/>
</dbReference>
<comment type="caution">
    <text evidence="1">The sequence shown here is derived from an EMBL/GenBank/DDBJ whole genome shotgun (WGS) entry which is preliminary data.</text>
</comment>
<dbReference type="EMBL" id="MLFN01000063">
    <property type="protein sequence ID" value="ORM51047.1"/>
    <property type="molecule type" value="Genomic_DNA"/>
</dbReference>
<protein>
    <submittedName>
        <fullName evidence="1">Uncharacterized protein</fullName>
    </submittedName>
</protein>
<accession>A0A1X1BSA2</accession>
<evidence type="ECO:0000313" key="1">
    <source>
        <dbReference type="EMBL" id="ORM51047.1"/>
    </source>
</evidence>
<evidence type="ECO:0000313" key="2">
    <source>
        <dbReference type="Proteomes" id="UP000193933"/>
    </source>
</evidence>
<organism evidence="1 2">
    <name type="scientific">Pantoea conspicua</name>
    <dbReference type="NCBI Taxonomy" id="472705"/>
    <lineage>
        <taxon>Bacteria</taxon>
        <taxon>Pseudomonadati</taxon>
        <taxon>Pseudomonadota</taxon>
        <taxon>Gammaproteobacteria</taxon>
        <taxon>Enterobacterales</taxon>
        <taxon>Erwiniaceae</taxon>
        <taxon>Pantoea</taxon>
    </lineage>
</organism>
<name>A0A1X1BSA2_9GAMM</name>
<dbReference type="AlphaFoldDB" id="A0A1X1BSA2"/>
<gene>
    <name evidence="1" type="ORF">HA41_16975</name>
</gene>
<reference evidence="1 2" key="1">
    <citation type="journal article" date="2017" name="Antonie Van Leeuwenhoek">
        <title>Phylogenomic resolution of the bacterial genus Pantoea and its relationship with Erwinia and Tatumella.</title>
        <authorList>
            <person name="Palmer M."/>
            <person name="Steenkamp E.T."/>
            <person name="Coetzee M.P."/>
            <person name="Chan W.Y."/>
            <person name="van Zyl E."/>
            <person name="De Maayer P."/>
            <person name="Coutinho T.A."/>
            <person name="Blom J."/>
            <person name="Smits T.H."/>
            <person name="Duffy B."/>
            <person name="Venter S.N."/>
        </authorList>
    </citation>
    <scope>NUCLEOTIDE SEQUENCE [LARGE SCALE GENOMIC DNA]</scope>
    <source>
        <strain evidence="1 2">LMG 24534</strain>
    </source>
</reference>
<dbReference type="Proteomes" id="UP000193933">
    <property type="component" value="Unassembled WGS sequence"/>
</dbReference>
<sequence length="157" mass="17258">MKKLTAGSVAVGAIVLCKLALKAGFVAAIFGSVSYANTEYEMSVDHVKQDCAHFTAEKRGQLINQGLVFQNATVDEANKAIVYEYTMDGINSAALNRVSSDALKDAAKQDKAYSVDGLKKETDFRTLFHHGWTVEYRYLTTDGTVAEDYRVTQADFL</sequence>
<keyword evidence="2" id="KW-1185">Reference proteome</keyword>